<dbReference type="SUPFAM" id="SSF47384">
    <property type="entry name" value="Homodimeric domain of signal transducing histidine kinase"/>
    <property type="match status" value="1"/>
</dbReference>
<evidence type="ECO:0000256" key="2">
    <source>
        <dbReference type="ARBA" id="ARBA00004370"/>
    </source>
</evidence>
<keyword evidence="8" id="KW-1133">Transmembrane helix</keyword>
<protein>
    <recommendedName>
        <fullName evidence="3">histidine kinase</fullName>
        <ecNumber evidence="3">2.7.13.3</ecNumber>
    </recommendedName>
</protein>
<dbReference type="SUPFAM" id="SSF55874">
    <property type="entry name" value="ATPase domain of HSP90 chaperone/DNA topoisomerase II/histidine kinase"/>
    <property type="match status" value="1"/>
</dbReference>
<dbReference type="GO" id="GO:0000155">
    <property type="term" value="F:phosphorelay sensor kinase activity"/>
    <property type="evidence" value="ECO:0007669"/>
    <property type="project" value="InterPro"/>
</dbReference>
<evidence type="ECO:0000256" key="8">
    <source>
        <dbReference type="SAM" id="Phobius"/>
    </source>
</evidence>
<keyword evidence="8" id="KW-0812">Transmembrane</keyword>
<keyword evidence="6 10" id="KW-0418">Kinase</keyword>
<dbReference type="Pfam" id="PF02518">
    <property type="entry name" value="HATPase_c"/>
    <property type="match status" value="1"/>
</dbReference>
<evidence type="ECO:0000256" key="1">
    <source>
        <dbReference type="ARBA" id="ARBA00000085"/>
    </source>
</evidence>
<keyword evidence="8" id="KW-0472">Membrane</keyword>
<evidence type="ECO:0000259" key="9">
    <source>
        <dbReference type="PROSITE" id="PS50109"/>
    </source>
</evidence>
<feature type="transmembrane region" description="Helical" evidence="8">
    <location>
        <begin position="185"/>
        <end position="205"/>
    </location>
</feature>
<gene>
    <name evidence="10" type="primary">ciaH</name>
    <name evidence="10" type="ordered locus">SpyM3_0873</name>
</gene>
<dbReference type="GO" id="GO:0005886">
    <property type="term" value="C:plasma membrane"/>
    <property type="evidence" value="ECO:0007669"/>
    <property type="project" value="TreeGrafter"/>
</dbReference>
<organism evidence="10 11">
    <name type="scientific">Streptococcus pyogenes serotype M3 (strain ATCC BAA-595 / MGAS315)</name>
    <dbReference type="NCBI Taxonomy" id="198466"/>
    <lineage>
        <taxon>Bacteria</taxon>
        <taxon>Bacillati</taxon>
        <taxon>Bacillota</taxon>
        <taxon>Bacilli</taxon>
        <taxon>Lactobacillales</taxon>
        <taxon>Streptococcaceae</taxon>
        <taxon>Streptococcus</taxon>
    </lineage>
</organism>
<dbReference type="InterPro" id="IPR036097">
    <property type="entry name" value="HisK_dim/P_sf"/>
</dbReference>
<dbReference type="Gene3D" id="3.30.565.10">
    <property type="entry name" value="Histidine kinase-like ATPase, C-terminal domain"/>
    <property type="match status" value="1"/>
</dbReference>
<keyword evidence="4" id="KW-0597">Phosphoprotein</keyword>
<dbReference type="InterPro" id="IPR050351">
    <property type="entry name" value="BphY/WalK/GraS-like"/>
</dbReference>
<dbReference type="RefSeq" id="WP_011054528.1">
    <property type="nucleotide sequence ID" value="NC_004070.1"/>
</dbReference>
<dbReference type="GO" id="GO:0016036">
    <property type="term" value="P:cellular response to phosphate starvation"/>
    <property type="evidence" value="ECO:0007669"/>
    <property type="project" value="TreeGrafter"/>
</dbReference>
<evidence type="ECO:0000313" key="10">
    <source>
        <dbReference type="EMBL" id="AAM79480.1"/>
    </source>
</evidence>
<proteinExistence type="predicted"/>
<sequence>MNKLKKEILSDNYNHFFHFFAVFTGIFVIMTIIILQIMRFGVYSSVDSSLVSVSNNASSYANRTMARISSFYFDTENNIIKALPDSDSSKLLGTPAANTDIILFSANGTILNAFDAFSNYQNFHLDKRRLGSIETTSLMNFYGQEEKYHTITVRVHIKNYPAVAYMMAVVNVEQLDRANERYERIIIIVMSVFWLISILASIYLAKWSRKPILESYEKQKMFVENASHELRTPLAVLQNRLESLFRKPNETILENSEHLASSLDEVRNMRILTTNLLNLARRDDGINPQWTHLDTDFFNAIFENYELVAKEYGKIFYFQNQVNRSLRMDKALLKQLITILFDNAIKYTDKNGIIEIIVKTTDKNLLISVIDNGPGITDEEKKKIFDRFYRVDKARTRQTGGFGLGLALAQQIVMSLKGNITVKDNDPKGSIFEVKL</sequence>
<dbReference type="PANTHER" id="PTHR45453">
    <property type="entry name" value="PHOSPHATE REGULON SENSOR PROTEIN PHOR"/>
    <property type="match status" value="1"/>
</dbReference>
<dbReference type="InterPro" id="IPR004358">
    <property type="entry name" value="Sig_transdc_His_kin-like_C"/>
</dbReference>
<dbReference type="PANTHER" id="PTHR45453:SF1">
    <property type="entry name" value="PHOSPHATE REGULON SENSOR PROTEIN PHOR"/>
    <property type="match status" value="1"/>
</dbReference>
<accession>A0A0H2UUH5</accession>
<dbReference type="CDD" id="cd00082">
    <property type="entry name" value="HisKA"/>
    <property type="match status" value="1"/>
</dbReference>
<dbReference type="Pfam" id="PF00512">
    <property type="entry name" value="HisKA"/>
    <property type="match status" value="1"/>
</dbReference>
<dbReference type="EC" id="2.7.13.3" evidence="3"/>
<evidence type="ECO:0000256" key="4">
    <source>
        <dbReference type="ARBA" id="ARBA00022553"/>
    </source>
</evidence>
<dbReference type="InterPro" id="IPR036890">
    <property type="entry name" value="HATPase_C_sf"/>
</dbReference>
<dbReference type="PRINTS" id="PR00344">
    <property type="entry name" value="BCTRLSENSOR"/>
</dbReference>
<evidence type="ECO:0000256" key="3">
    <source>
        <dbReference type="ARBA" id="ARBA00012438"/>
    </source>
</evidence>
<dbReference type="HOGENOM" id="CLU_000445_89_6_9"/>
<dbReference type="InterPro" id="IPR005467">
    <property type="entry name" value="His_kinase_dom"/>
</dbReference>
<dbReference type="SMART" id="SM00388">
    <property type="entry name" value="HisKA"/>
    <property type="match status" value="1"/>
</dbReference>
<evidence type="ECO:0000313" key="11">
    <source>
        <dbReference type="Proteomes" id="UP000000564"/>
    </source>
</evidence>
<dbReference type="GO" id="GO:0004721">
    <property type="term" value="F:phosphoprotein phosphatase activity"/>
    <property type="evidence" value="ECO:0007669"/>
    <property type="project" value="TreeGrafter"/>
</dbReference>
<evidence type="ECO:0000256" key="6">
    <source>
        <dbReference type="ARBA" id="ARBA00022777"/>
    </source>
</evidence>
<keyword evidence="5" id="KW-0808">Transferase</keyword>
<comment type="catalytic activity">
    <reaction evidence="1">
        <text>ATP + protein L-histidine = ADP + protein N-phospho-L-histidine.</text>
        <dbReference type="EC" id="2.7.13.3"/>
    </reaction>
</comment>
<dbReference type="SMART" id="SM00387">
    <property type="entry name" value="HATPase_c"/>
    <property type="match status" value="1"/>
</dbReference>
<dbReference type="CDD" id="cd00075">
    <property type="entry name" value="HATPase"/>
    <property type="match status" value="1"/>
</dbReference>
<dbReference type="Proteomes" id="UP000000564">
    <property type="component" value="Chromosome"/>
</dbReference>
<dbReference type="EMBL" id="AE014074">
    <property type="protein sequence ID" value="AAM79480.1"/>
    <property type="molecule type" value="Genomic_DNA"/>
</dbReference>
<reference evidence="10 11" key="1">
    <citation type="journal article" date="2002" name="Proc. Natl. Acad. Sci. U.S.A.">
        <title>Genome sequence of a serotype M3 strain of group A Streptococcus: phage-encoded toxins, the high-virulence phenotype, and clone emergence.</title>
        <authorList>
            <person name="Beres S.B."/>
            <person name="Sylva G.L."/>
            <person name="Barbian K.D."/>
            <person name="Lei B."/>
            <person name="Hoff J.S."/>
            <person name="Mammarella N.D."/>
            <person name="Liu M.Y."/>
            <person name="Smoot J.C."/>
            <person name="Porcella S.F."/>
            <person name="Parkins L.D."/>
            <person name="Campbell D.S."/>
            <person name="Smith T.M."/>
            <person name="McCormick J.K."/>
            <person name="Leung D.Y."/>
            <person name="Schlievert P.M."/>
            <person name="Musser J.M."/>
        </authorList>
    </citation>
    <scope>NUCLEOTIDE SEQUENCE [LARGE SCALE GENOMIC DNA]</scope>
    <source>
        <strain evidence="11">ATCC BAA-595 / MGAS315</strain>
    </source>
</reference>
<dbReference type="KEGG" id="spg:SpyM3_0873"/>
<comment type="subcellular location">
    <subcellularLocation>
        <location evidence="2">Membrane</location>
    </subcellularLocation>
</comment>
<dbReference type="InterPro" id="IPR003594">
    <property type="entry name" value="HATPase_dom"/>
</dbReference>
<evidence type="ECO:0000256" key="7">
    <source>
        <dbReference type="ARBA" id="ARBA00023012"/>
    </source>
</evidence>
<dbReference type="AlphaFoldDB" id="A0A0H2UUH5"/>
<dbReference type="InterPro" id="IPR003661">
    <property type="entry name" value="HisK_dim/P_dom"/>
</dbReference>
<name>A0A0H2UUH5_STRP3</name>
<dbReference type="Gene3D" id="1.10.287.130">
    <property type="match status" value="1"/>
</dbReference>
<dbReference type="PROSITE" id="PS50109">
    <property type="entry name" value="HIS_KIN"/>
    <property type="match status" value="1"/>
</dbReference>
<dbReference type="FunFam" id="3.30.565.10:FF:000006">
    <property type="entry name" value="Sensor histidine kinase WalK"/>
    <property type="match status" value="1"/>
</dbReference>
<feature type="domain" description="Histidine kinase" evidence="9">
    <location>
        <begin position="225"/>
        <end position="436"/>
    </location>
</feature>
<feature type="transmembrane region" description="Helical" evidence="8">
    <location>
        <begin position="16"/>
        <end position="35"/>
    </location>
</feature>
<dbReference type="GeneID" id="69900798"/>
<evidence type="ECO:0000256" key="5">
    <source>
        <dbReference type="ARBA" id="ARBA00022679"/>
    </source>
</evidence>
<keyword evidence="7" id="KW-0902">Two-component regulatory system</keyword>